<proteinExistence type="predicted"/>
<dbReference type="PATRIC" id="fig|106634.4.peg.2144"/>
<dbReference type="KEGG" id="tvr:TVD_10495"/>
<dbReference type="AlphaFoldDB" id="A0A0G3G5V5"/>
<dbReference type="STRING" id="106634.TVD_10495"/>
<evidence type="ECO:0000256" key="10">
    <source>
        <dbReference type="ARBA" id="ARBA00023317"/>
    </source>
</evidence>
<dbReference type="Proteomes" id="UP000064201">
    <property type="component" value="Chromosome"/>
</dbReference>
<name>A0A0G3G5V5_9GAMM</name>
<evidence type="ECO:0000256" key="6">
    <source>
        <dbReference type="ARBA" id="ARBA00023145"/>
    </source>
</evidence>
<sequence length="224" mass="24412">MLFPLAPEGRLFVIIAAWMTVITLLVGEAELGLFMVILTVALMGLFRNVRRKAPAPALGVIAPADGTIESITETRDPFTKKPAVCIRLRQRRLGEYNVHAPQEAEIRERVWPGKETDEAPDAQLEGRLAYALETDEGTRLTLALSVDHWPRMVRMQNNVPGNRLGRGKRMGFAGFGGTFEVWLPVGAQVMVEPGQRVLAGSALLGGLPESEATGDDESAAEVLQ</sequence>
<keyword evidence="8" id="KW-0456">Lyase</keyword>
<evidence type="ECO:0000313" key="11">
    <source>
        <dbReference type="EMBL" id="AKJ95759.1"/>
    </source>
</evidence>
<evidence type="ECO:0000256" key="7">
    <source>
        <dbReference type="ARBA" id="ARBA00023209"/>
    </source>
</evidence>
<keyword evidence="1" id="KW-1003">Cell membrane</keyword>
<keyword evidence="7" id="KW-0594">Phospholipid biosynthesis</keyword>
<dbReference type="GO" id="GO:0004609">
    <property type="term" value="F:phosphatidylserine decarboxylase activity"/>
    <property type="evidence" value="ECO:0007669"/>
    <property type="project" value="InterPro"/>
</dbReference>
<accession>A0A0G3G5V5</accession>
<evidence type="ECO:0000256" key="3">
    <source>
        <dbReference type="ARBA" id="ARBA00022793"/>
    </source>
</evidence>
<protein>
    <submittedName>
        <fullName evidence="11">Phosphatidylserine decarboxylase</fullName>
    </submittedName>
</protein>
<dbReference type="InterPro" id="IPR003817">
    <property type="entry name" value="PS_Dcarbxylase"/>
</dbReference>
<dbReference type="OrthoDB" id="5958899at2"/>
<dbReference type="PANTHER" id="PTHR35809">
    <property type="entry name" value="ARCHAETIDYLSERINE DECARBOXYLASE PROENZYME-RELATED"/>
    <property type="match status" value="1"/>
</dbReference>
<dbReference type="RefSeq" id="WP_018168433.1">
    <property type="nucleotide sequence ID" value="NZ_CP011367.1"/>
</dbReference>
<evidence type="ECO:0000256" key="5">
    <source>
        <dbReference type="ARBA" id="ARBA00023136"/>
    </source>
</evidence>
<keyword evidence="2" id="KW-0444">Lipid biosynthesis</keyword>
<keyword evidence="10" id="KW-0670">Pyruvate</keyword>
<dbReference type="EMBL" id="CP011367">
    <property type="protein sequence ID" value="AKJ95759.1"/>
    <property type="molecule type" value="Genomic_DNA"/>
</dbReference>
<evidence type="ECO:0000256" key="1">
    <source>
        <dbReference type="ARBA" id="ARBA00022475"/>
    </source>
</evidence>
<dbReference type="InterPro" id="IPR033175">
    <property type="entry name" value="PSD-A"/>
</dbReference>
<keyword evidence="5" id="KW-0472">Membrane</keyword>
<dbReference type="GO" id="GO:0008654">
    <property type="term" value="P:phospholipid biosynthetic process"/>
    <property type="evidence" value="ECO:0007669"/>
    <property type="project" value="UniProtKB-KW"/>
</dbReference>
<evidence type="ECO:0000256" key="8">
    <source>
        <dbReference type="ARBA" id="ARBA00023239"/>
    </source>
</evidence>
<evidence type="ECO:0000256" key="2">
    <source>
        <dbReference type="ARBA" id="ARBA00022516"/>
    </source>
</evidence>
<evidence type="ECO:0000256" key="9">
    <source>
        <dbReference type="ARBA" id="ARBA00023264"/>
    </source>
</evidence>
<dbReference type="Pfam" id="PF02666">
    <property type="entry name" value="PS_Dcarbxylase"/>
    <property type="match status" value="1"/>
</dbReference>
<keyword evidence="4" id="KW-0443">Lipid metabolism</keyword>
<evidence type="ECO:0000313" key="12">
    <source>
        <dbReference type="Proteomes" id="UP000064201"/>
    </source>
</evidence>
<reference evidence="11 12" key="1">
    <citation type="submission" date="2015-04" db="EMBL/GenBank/DDBJ databases">
        <title>Complete Sequence for the Genome of the Thioalkalivibrio versutus D301.</title>
        <authorList>
            <person name="Mu T."/>
            <person name="Zhou J."/>
            <person name="Xu X."/>
        </authorList>
    </citation>
    <scope>NUCLEOTIDE SEQUENCE [LARGE SCALE GENOMIC DNA]</scope>
    <source>
        <strain evidence="11 12">D301</strain>
    </source>
</reference>
<dbReference type="PANTHER" id="PTHR35809:SF1">
    <property type="entry name" value="ARCHAETIDYLSERINE DECARBOXYLASE PROENZYME-RELATED"/>
    <property type="match status" value="1"/>
</dbReference>
<keyword evidence="3" id="KW-0210">Decarboxylase</keyword>
<gene>
    <name evidence="11" type="ORF">TVD_10495</name>
</gene>
<keyword evidence="12" id="KW-1185">Reference proteome</keyword>
<keyword evidence="9" id="KW-1208">Phospholipid metabolism</keyword>
<organism evidence="11 12">
    <name type="scientific">Thioalkalivibrio versutus</name>
    <dbReference type="NCBI Taxonomy" id="106634"/>
    <lineage>
        <taxon>Bacteria</taxon>
        <taxon>Pseudomonadati</taxon>
        <taxon>Pseudomonadota</taxon>
        <taxon>Gammaproteobacteria</taxon>
        <taxon>Chromatiales</taxon>
        <taxon>Ectothiorhodospiraceae</taxon>
        <taxon>Thioalkalivibrio</taxon>
    </lineage>
</organism>
<keyword evidence="6" id="KW-0865">Zymogen</keyword>
<evidence type="ECO:0000256" key="4">
    <source>
        <dbReference type="ARBA" id="ARBA00023098"/>
    </source>
</evidence>